<accession>A0ABU7YYZ9</accession>
<dbReference type="Pfam" id="PF00226">
    <property type="entry name" value="DnaJ"/>
    <property type="match status" value="1"/>
</dbReference>
<sequence>MNRWYGKLIGVVLGIALLRFNPLFGALVGLLIGHAFDSGWFSGARGRPKGRAADERAPREDPYAVLGVGPEASDAEIERAYRRLISRHHPDRVGGDASEPRRQAATRAGEINRAYKRIKTLRGRR</sequence>
<comment type="caution">
    <text evidence="4">The sequence shown here is derived from an EMBL/GenBank/DDBJ whole genome shotgun (WGS) entry which is preliminary data.</text>
</comment>
<dbReference type="InterPro" id="IPR036869">
    <property type="entry name" value="J_dom_sf"/>
</dbReference>
<feature type="compositionally biased region" description="Basic and acidic residues" evidence="2">
    <location>
        <begin position="91"/>
        <end position="102"/>
    </location>
</feature>
<keyword evidence="5" id="KW-1185">Reference proteome</keyword>
<dbReference type="RefSeq" id="WP_332616691.1">
    <property type="nucleotide sequence ID" value="NZ_JAXGFP010000004.1"/>
</dbReference>
<evidence type="ECO:0000259" key="3">
    <source>
        <dbReference type="PROSITE" id="PS50076"/>
    </source>
</evidence>
<organism evidence="4 5">
    <name type="scientific">Novilysobacter erysipheiresistens</name>
    <dbReference type="NCBI Taxonomy" id="1749332"/>
    <lineage>
        <taxon>Bacteria</taxon>
        <taxon>Pseudomonadati</taxon>
        <taxon>Pseudomonadota</taxon>
        <taxon>Gammaproteobacteria</taxon>
        <taxon>Lysobacterales</taxon>
        <taxon>Lysobacteraceae</taxon>
        <taxon>Novilysobacter</taxon>
    </lineage>
</organism>
<dbReference type="InterPro" id="IPR050817">
    <property type="entry name" value="DjlA_DnaK_co-chaperone"/>
</dbReference>
<dbReference type="PANTHER" id="PTHR24074">
    <property type="entry name" value="CO-CHAPERONE PROTEIN DJLA"/>
    <property type="match status" value="1"/>
</dbReference>
<feature type="domain" description="J" evidence="3">
    <location>
        <begin position="61"/>
        <end position="125"/>
    </location>
</feature>
<dbReference type="Gene3D" id="1.10.287.110">
    <property type="entry name" value="DnaJ domain"/>
    <property type="match status" value="1"/>
</dbReference>
<dbReference type="EMBL" id="JAXGFP010000004">
    <property type="protein sequence ID" value="MEG3184188.1"/>
    <property type="molecule type" value="Genomic_DNA"/>
</dbReference>
<name>A0ABU7YYZ9_9GAMM</name>
<dbReference type="InterPro" id="IPR001623">
    <property type="entry name" value="DnaJ_domain"/>
</dbReference>
<proteinExistence type="predicted"/>
<evidence type="ECO:0000256" key="2">
    <source>
        <dbReference type="SAM" id="MobiDB-lite"/>
    </source>
</evidence>
<dbReference type="Proteomes" id="UP001355056">
    <property type="component" value="Unassembled WGS sequence"/>
</dbReference>
<dbReference type="CDD" id="cd06257">
    <property type="entry name" value="DnaJ"/>
    <property type="match status" value="1"/>
</dbReference>
<dbReference type="SMART" id="SM00271">
    <property type="entry name" value="DnaJ"/>
    <property type="match status" value="1"/>
</dbReference>
<keyword evidence="1" id="KW-0143">Chaperone</keyword>
<feature type="region of interest" description="Disordered" evidence="2">
    <location>
        <begin position="87"/>
        <end position="110"/>
    </location>
</feature>
<dbReference type="SUPFAM" id="SSF46565">
    <property type="entry name" value="Chaperone J-domain"/>
    <property type="match status" value="1"/>
</dbReference>
<evidence type="ECO:0000313" key="5">
    <source>
        <dbReference type="Proteomes" id="UP001355056"/>
    </source>
</evidence>
<dbReference type="PROSITE" id="PS50076">
    <property type="entry name" value="DNAJ_2"/>
    <property type="match status" value="1"/>
</dbReference>
<protein>
    <submittedName>
        <fullName evidence="4">DnaJ domain-containing protein</fullName>
    </submittedName>
</protein>
<dbReference type="PRINTS" id="PR00625">
    <property type="entry name" value="JDOMAIN"/>
</dbReference>
<reference evidence="4 5" key="1">
    <citation type="journal article" date="2016" name="Int. J. Syst. Evol. Microbiol.">
        <title>Lysobacter erysipheiresistens sp. nov., an antagonist of powdery mildew, isolated from tobacco-cultivated soil.</title>
        <authorList>
            <person name="Xie B."/>
            <person name="Li T."/>
            <person name="Lin X."/>
            <person name="Wang C.J."/>
            <person name="Chen Y.J."/>
            <person name="Liu W.J."/>
            <person name="Zhao Z.W."/>
        </authorList>
    </citation>
    <scope>NUCLEOTIDE SEQUENCE [LARGE SCALE GENOMIC DNA]</scope>
    <source>
        <strain evidence="4 5">RS-LYSO-3</strain>
    </source>
</reference>
<evidence type="ECO:0000256" key="1">
    <source>
        <dbReference type="ARBA" id="ARBA00023186"/>
    </source>
</evidence>
<evidence type="ECO:0000313" key="4">
    <source>
        <dbReference type="EMBL" id="MEG3184188.1"/>
    </source>
</evidence>
<gene>
    <name evidence="4" type="ORF">SNE34_09215</name>
</gene>